<organism evidence="1 2">
    <name type="scientific">Trichostrongylus colubriformis</name>
    <name type="common">Black scour worm</name>
    <dbReference type="NCBI Taxonomy" id="6319"/>
    <lineage>
        <taxon>Eukaryota</taxon>
        <taxon>Metazoa</taxon>
        <taxon>Ecdysozoa</taxon>
        <taxon>Nematoda</taxon>
        <taxon>Chromadorea</taxon>
        <taxon>Rhabditida</taxon>
        <taxon>Rhabditina</taxon>
        <taxon>Rhabditomorpha</taxon>
        <taxon>Strongyloidea</taxon>
        <taxon>Trichostrongylidae</taxon>
        <taxon>Trichostrongylus</taxon>
    </lineage>
</organism>
<dbReference type="EMBL" id="WIXE01014530">
    <property type="protein sequence ID" value="KAK5974223.1"/>
    <property type="molecule type" value="Genomic_DNA"/>
</dbReference>
<keyword evidence="2" id="KW-1185">Reference proteome</keyword>
<reference evidence="1 2" key="1">
    <citation type="submission" date="2019-10" db="EMBL/GenBank/DDBJ databases">
        <title>Assembly and Annotation for the nematode Trichostrongylus colubriformis.</title>
        <authorList>
            <person name="Martin J."/>
        </authorList>
    </citation>
    <scope>NUCLEOTIDE SEQUENCE [LARGE SCALE GENOMIC DNA]</scope>
    <source>
        <strain evidence="1">G859</strain>
        <tissue evidence="1">Whole worm</tissue>
    </source>
</reference>
<dbReference type="AlphaFoldDB" id="A0AAN8IKT1"/>
<dbReference type="SUPFAM" id="SSF56801">
    <property type="entry name" value="Acetyl-CoA synthetase-like"/>
    <property type="match status" value="1"/>
</dbReference>
<gene>
    <name evidence="1" type="ORF">GCK32_020275</name>
</gene>
<feature type="non-terminal residue" evidence="1">
    <location>
        <position position="101"/>
    </location>
</feature>
<evidence type="ECO:0000313" key="1">
    <source>
        <dbReference type="EMBL" id="KAK5974223.1"/>
    </source>
</evidence>
<accession>A0AAN8IKT1</accession>
<comment type="caution">
    <text evidence="1">The sequence shown here is derived from an EMBL/GenBank/DDBJ whole genome shotgun (WGS) entry which is preliminary data.</text>
</comment>
<proteinExistence type="predicted"/>
<evidence type="ECO:0008006" key="3">
    <source>
        <dbReference type="Google" id="ProtNLM"/>
    </source>
</evidence>
<protein>
    <recommendedName>
        <fullName evidence="3">AMP-dependent synthetase/ligase domain-containing protein</fullName>
    </recommendedName>
</protein>
<name>A0AAN8IKT1_TRICO</name>
<sequence length="101" mass="11176">MYSRYLGERMNDSCSSDTWFFTGDIGMLDEQNRLHAAGPSDVLLRISEKPVIAVILENALMAHPSIEDVVVANMNSHLAAGIVLRESANLPTIDELNSFIR</sequence>
<dbReference type="Proteomes" id="UP001331761">
    <property type="component" value="Unassembled WGS sequence"/>
</dbReference>
<evidence type="ECO:0000313" key="2">
    <source>
        <dbReference type="Proteomes" id="UP001331761"/>
    </source>
</evidence>